<feature type="signal peptide" evidence="3">
    <location>
        <begin position="1"/>
        <end position="33"/>
    </location>
</feature>
<dbReference type="Gene3D" id="2.40.128.540">
    <property type="entry name" value="Domain of unknown function DUF4822"/>
    <property type="match status" value="2"/>
</dbReference>
<comment type="caution">
    <text evidence="5">The sequence shown here is derived from an EMBL/GenBank/DDBJ whole genome shotgun (WGS) entry which is preliminary data.</text>
</comment>
<accession>A0A852R8T7</accession>
<evidence type="ECO:0000256" key="1">
    <source>
        <dbReference type="SAM" id="MobiDB-lite"/>
    </source>
</evidence>
<proteinExistence type="predicted"/>
<sequence length="417" mass="42277">MTRTSRRPARTTIITSTLVAAALCLAPVTPALAAGAADTPAAAEQAATEYSAALAATPWETTAATDQDGNPVALDDARAANFVGWAYFKQGGTFTMYTLDDKPKMQGDWTVAPDGSSRWIAAKNDAGDVLFERTVPIVTLTADEFTYRVIDQADPTQWVDIVHTPTTHQEPGTIDYSAALAATPWETTAATDQDGNPVALDDARAANFVGWAYFKQGGTFTMYPLDDKPKMQGDWTVAPDGSSRWIAAKNDAGDVLFERTVPIVTLTADEFTYRVIDQADPTQWVDIVHTPTTHQEPTGGGDTGGETNPGGGGGETPGGTGGTGDGSTPTPEPGDTGGADGTGGTGTTGGTGATGGTGDAAAAAPGGTAPDGAKGHTADTLAATGGSGLLVSAAASALAILGGAILFVRRALAGARG</sequence>
<feature type="region of interest" description="Disordered" evidence="1">
    <location>
        <begin position="291"/>
        <end position="375"/>
    </location>
</feature>
<evidence type="ECO:0000313" key="5">
    <source>
        <dbReference type="EMBL" id="NYD25310.1"/>
    </source>
</evidence>
<feature type="domain" description="DUF4822" evidence="4">
    <location>
        <begin position="178"/>
        <end position="296"/>
    </location>
</feature>
<feature type="domain" description="DUF4822" evidence="4">
    <location>
        <begin position="52"/>
        <end position="170"/>
    </location>
</feature>
<feature type="transmembrane region" description="Helical" evidence="2">
    <location>
        <begin position="389"/>
        <end position="408"/>
    </location>
</feature>
<feature type="compositionally biased region" description="Gly residues" evidence="1">
    <location>
        <begin position="298"/>
        <end position="325"/>
    </location>
</feature>
<keyword evidence="6" id="KW-1185">Reference proteome</keyword>
<feature type="chain" id="PRO_5032886656" description="DUF4822 domain-containing protein" evidence="3">
    <location>
        <begin position="34"/>
        <end position="417"/>
    </location>
</feature>
<keyword evidence="2" id="KW-0812">Transmembrane</keyword>
<name>A0A852R8T7_9MICO</name>
<gene>
    <name evidence="5" type="ORF">BJ960_000113</name>
</gene>
<organism evidence="5 6">
    <name type="scientific">Leucobacter aridicollis</name>
    <dbReference type="NCBI Taxonomy" id="283878"/>
    <lineage>
        <taxon>Bacteria</taxon>
        <taxon>Bacillati</taxon>
        <taxon>Actinomycetota</taxon>
        <taxon>Actinomycetes</taxon>
        <taxon>Micrococcales</taxon>
        <taxon>Microbacteriaceae</taxon>
        <taxon>Leucobacter</taxon>
    </lineage>
</organism>
<dbReference type="RefSeq" id="WP_202229203.1">
    <property type="nucleotide sequence ID" value="NZ_JACCBD010000001.1"/>
</dbReference>
<protein>
    <recommendedName>
        <fullName evidence="4">DUF4822 domain-containing protein</fullName>
    </recommendedName>
</protein>
<keyword evidence="2" id="KW-0472">Membrane</keyword>
<feature type="compositionally biased region" description="Gly residues" evidence="1">
    <location>
        <begin position="335"/>
        <end position="358"/>
    </location>
</feature>
<dbReference type="AlphaFoldDB" id="A0A852R8T7"/>
<evidence type="ECO:0000259" key="4">
    <source>
        <dbReference type="Pfam" id="PF16103"/>
    </source>
</evidence>
<dbReference type="EMBL" id="JACCBD010000001">
    <property type="protein sequence ID" value="NYD25310.1"/>
    <property type="molecule type" value="Genomic_DNA"/>
</dbReference>
<evidence type="ECO:0000313" key="6">
    <source>
        <dbReference type="Proteomes" id="UP000586095"/>
    </source>
</evidence>
<keyword evidence="3" id="KW-0732">Signal</keyword>
<dbReference type="InterPro" id="IPR032247">
    <property type="entry name" value="DUF4822"/>
</dbReference>
<reference evidence="5 6" key="1">
    <citation type="submission" date="2020-07" db="EMBL/GenBank/DDBJ databases">
        <title>Sequencing the genomes of 1000 actinobacteria strains.</title>
        <authorList>
            <person name="Klenk H.-P."/>
        </authorList>
    </citation>
    <scope>NUCLEOTIDE SEQUENCE [LARGE SCALE GENOMIC DNA]</scope>
    <source>
        <strain evidence="5 6">DSM 17380</strain>
    </source>
</reference>
<dbReference type="Pfam" id="PF16103">
    <property type="entry name" value="DUF4822"/>
    <property type="match status" value="2"/>
</dbReference>
<keyword evidence="2" id="KW-1133">Transmembrane helix</keyword>
<feature type="compositionally biased region" description="Low complexity" evidence="1">
    <location>
        <begin position="359"/>
        <end position="375"/>
    </location>
</feature>
<evidence type="ECO:0000256" key="3">
    <source>
        <dbReference type="SAM" id="SignalP"/>
    </source>
</evidence>
<dbReference type="Proteomes" id="UP000586095">
    <property type="component" value="Unassembled WGS sequence"/>
</dbReference>
<evidence type="ECO:0000256" key="2">
    <source>
        <dbReference type="SAM" id="Phobius"/>
    </source>
</evidence>